<evidence type="ECO:0000313" key="2">
    <source>
        <dbReference type="Proteomes" id="UP000679008"/>
    </source>
</evidence>
<dbReference type="EMBL" id="JAGPXB010000001">
    <property type="protein sequence ID" value="MBQ0907474.1"/>
    <property type="molecule type" value="Genomic_DNA"/>
</dbReference>
<gene>
    <name evidence="1" type="ORF">KBJ98_02030</name>
</gene>
<comment type="caution">
    <text evidence="1">The sequence shown here is derived from an EMBL/GenBank/DDBJ whole genome shotgun (WGS) entry which is preliminary data.</text>
</comment>
<organism evidence="1 2">
    <name type="scientific">Flavobacterium erciyesense</name>
    <dbReference type="NCBI Taxonomy" id="2825842"/>
    <lineage>
        <taxon>Bacteria</taxon>
        <taxon>Pseudomonadati</taxon>
        <taxon>Bacteroidota</taxon>
        <taxon>Flavobacteriia</taxon>
        <taxon>Flavobacteriales</taxon>
        <taxon>Flavobacteriaceae</taxon>
        <taxon>Flavobacterium</taxon>
    </lineage>
</organism>
<evidence type="ECO:0000313" key="1">
    <source>
        <dbReference type="EMBL" id="MBQ0907474.1"/>
    </source>
</evidence>
<keyword evidence="2" id="KW-1185">Reference proteome</keyword>
<accession>A0ABS5D0C4</accession>
<dbReference type="Proteomes" id="UP000679008">
    <property type="component" value="Unassembled WGS sequence"/>
</dbReference>
<reference evidence="1 2" key="1">
    <citation type="submission" date="2021-04" db="EMBL/GenBank/DDBJ databases">
        <title>Description of novel Flavobacterium sp. F-328.</title>
        <authorList>
            <person name="Saticioglu I.B."/>
        </authorList>
    </citation>
    <scope>NUCLEOTIDE SEQUENCE [LARGE SCALE GENOMIC DNA]</scope>
    <source>
        <strain evidence="1 2">F-328</strain>
    </source>
</reference>
<dbReference type="RefSeq" id="WP_210788020.1">
    <property type="nucleotide sequence ID" value="NZ_JAGPXB010000001.1"/>
</dbReference>
<name>A0ABS5D0C4_9FLAO</name>
<protein>
    <submittedName>
        <fullName evidence="1">Uncharacterized protein</fullName>
    </submittedName>
</protein>
<sequence length="316" mass="35520">MAVEKTDIVAAFGAYYIPEGQDMARLKSALRLPSITADCAKPIIYDGELYRFSNVIFQEIVQQFQKKFTEKGDITFKPNTITLRNMKIDLALYPDDVKGSWLGFLGSLTEDERKNWPIVKYMLENEIVPQLKNDMESKAYFKGVYVAPTPGVAGNAKDTMDGIKKKLDDGLAAGTMNAVALSSEPTNANIFEMVEEFADNLDDTLAGVPTTIYMSTARVKAYLRDKRNTHGNDVNYDAGKITIDFADNVKIKGLPSMAGSPYIWATPDDNYLYIRRVNGMSNPRVEEALRQIFLMLDWWEGLGFGYDQLVYVYKPA</sequence>
<proteinExistence type="predicted"/>